<dbReference type="PANTHER" id="PTHR44757:SF2">
    <property type="entry name" value="BIOFILM ARCHITECTURE MAINTENANCE PROTEIN MBAA"/>
    <property type="match status" value="1"/>
</dbReference>
<dbReference type="AlphaFoldDB" id="A0A1I3BZX1"/>
<dbReference type="Pfam" id="PF00563">
    <property type="entry name" value="EAL"/>
    <property type="match status" value="1"/>
</dbReference>
<evidence type="ECO:0000259" key="3">
    <source>
        <dbReference type="PROSITE" id="PS50887"/>
    </source>
</evidence>
<dbReference type="STRING" id="1114924.SAMN05216258_101470"/>
<dbReference type="InterPro" id="IPR000160">
    <property type="entry name" value="GGDEF_dom"/>
</dbReference>
<dbReference type="CDD" id="cd01949">
    <property type="entry name" value="GGDEF"/>
    <property type="match status" value="1"/>
</dbReference>
<feature type="domain" description="EAL" evidence="2">
    <location>
        <begin position="293"/>
        <end position="556"/>
    </location>
</feature>
<protein>
    <submittedName>
        <fullName evidence="4">Diguanylate cyclase/phosphodiesterase</fullName>
    </submittedName>
</protein>
<dbReference type="SUPFAM" id="SSF55073">
    <property type="entry name" value="Nucleotide cyclase"/>
    <property type="match status" value="1"/>
</dbReference>
<dbReference type="SMART" id="SM00267">
    <property type="entry name" value="GGDEF"/>
    <property type="match status" value="1"/>
</dbReference>
<dbReference type="Gene3D" id="3.20.20.450">
    <property type="entry name" value="EAL domain"/>
    <property type="match status" value="1"/>
</dbReference>
<dbReference type="SUPFAM" id="SSF141868">
    <property type="entry name" value="EAL domain-like"/>
    <property type="match status" value="1"/>
</dbReference>
<evidence type="ECO:0000313" key="5">
    <source>
        <dbReference type="Proteomes" id="UP000199377"/>
    </source>
</evidence>
<dbReference type="EMBL" id="FOQH01000001">
    <property type="protein sequence ID" value="SFH67834.1"/>
    <property type="molecule type" value="Genomic_DNA"/>
</dbReference>
<feature type="compositionally biased region" description="Basic and acidic residues" evidence="1">
    <location>
        <begin position="114"/>
        <end position="126"/>
    </location>
</feature>
<accession>A0A1I3BZX1</accession>
<dbReference type="CDD" id="cd01948">
    <property type="entry name" value="EAL"/>
    <property type="match status" value="1"/>
</dbReference>
<dbReference type="RefSeq" id="WP_177236118.1">
    <property type="nucleotide sequence ID" value="NZ_FOQH01000001.1"/>
</dbReference>
<feature type="region of interest" description="Disordered" evidence="1">
    <location>
        <begin position="114"/>
        <end position="141"/>
    </location>
</feature>
<dbReference type="NCBIfam" id="TIGR00254">
    <property type="entry name" value="GGDEF"/>
    <property type="match status" value="1"/>
</dbReference>
<dbReference type="InterPro" id="IPR043128">
    <property type="entry name" value="Rev_trsase/Diguanyl_cyclase"/>
</dbReference>
<reference evidence="4 5" key="1">
    <citation type="submission" date="2016-10" db="EMBL/GenBank/DDBJ databases">
        <authorList>
            <person name="de Groot N.N."/>
        </authorList>
    </citation>
    <scope>NUCLEOTIDE SEQUENCE [LARGE SCALE GENOMIC DNA]</scope>
    <source>
        <strain evidence="4 5">CGMCC 1.11030</strain>
    </source>
</reference>
<dbReference type="PROSITE" id="PS50887">
    <property type="entry name" value="GGDEF"/>
    <property type="match status" value="1"/>
</dbReference>
<dbReference type="InterPro" id="IPR001633">
    <property type="entry name" value="EAL_dom"/>
</dbReference>
<evidence type="ECO:0000313" key="4">
    <source>
        <dbReference type="EMBL" id="SFH67834.1"/>
    </source>
</evidence>
<feature type="region of interest" description="Disordered" evidence="1">
    <location>
        <begin position="300"/>
        <end position="319"/>
    </location>
</feature>
<dbReference type="Proteomes" id="UP000199377">
    <property type="component" value="Unassembled WGS sequence"/>
</dbReference>
<dbReference type="Pfam" id="PF00990">
    <property type="entry name" value="GGDEF"/>
    <property type="match status" value="1"/>
</dbReference>
<gene>
    <name evidence="4" type="ORF">SAMN05216258_101470</name>
</gene>
<dbReference type="InterPro" id="IPR052155">
    <property type="entry name" value="Biofilm_reg_signaling"/>
</dbReference>
<feature type="domain" description="GGDEF" evidence="3">
    <location>
        <begin position="145"/>
        <end position="276"/>
    </location>
</feature>
<name>A0A1I3BZX1_9RHOB</name>
<evidence type="ECO:0000256" key="1">
    <source>
        <dbReference type="SAM" id="MobiDB-lite"/>
    </source>
</evidence>
<keyword evidence="5" id="KW-1185">Reference proteome</keyword>
<dbReference type="PANTHER" id="PTHR44757">
    <property type="entry name" value="DIGUANYLATE CYCLASE DGCP"/>
    <property type="match status" value="1"/>
</dbReference>
<evidence type="ECO:0000259" key="2">
    <source>
        <dbReference type="PROSITE" id="PS50883"/>
    </source>
</evidence>
<sequence>MGLAGRALTLARSAEGMFLLCWAAVYAAATALDVMDEVIATMVAHEDWELDELILALAVAGLLATAALARRGLQLRRTEAGRERAEAEVAWLAQHDPLTGLFNRRFIDEMTARQGAERRAGADRRGPGRPWSTGAERRGEGPALEQGAVLALDLDGFKQVNTLVGHAGGDALLRKSAARLRRAVPGGVIARLGGDEFVVIVDRLVAPDPLALGERICAALSESIDLDGIAVRVGASVGVARLPEDTRSLAEALGMADAALYAAKDGGRGRAVAYRPKMGDALARRAELETGLRRALAEELDEPAAQEARPPDGRPAPRPAISLLYQPLVDLASGRLSGFEALARWTGPDGAPAAQPDEFVALAEQTGQIMRLSEQLLRQACADAARWPEGLRLSFNISPAQLGDPGLARRILDTLAEEGLPPARLQIEVTETAVMRNPDMGAMILDGLREAGVRVALDDFGAGYSSLAQITRLRFDGIKIDRGFIARAGDGGEGDEILRAVLGLALGLGVEATAEGIETEDQLARLRALGCGFGQGFLLGRPAPQAETLARIAAEARALAQTLRAS</sequence>
<dbReference type="InterPro" id="IPR035919">
    <property type="entry name" value="EAL_sf"/>
</dbReference>
<dbReference type="PROSITE" id="PS50883">
    <property type="entry name" value="EAL"/>
    <property type="match status" value="1"/>
</dbReference>
<organism evidence="4 5">
    <name type="scientific">Albimonas pacifica</name>
    <dbReference type="NCBI Taxonomy" id="1114924"/>
    <lineage>
        <taxon>Bacteria</taxon>
        <taxon>Pseudomonadati</taxon>
        <taxon>Pseudomonadota</taxon>
        <taxon>Alphaproteobacteria</taxon>
        <taxon>Rhodobacterales</taxon>
        <taxon>Paracoccaceae</taxon>
        <taxon>Albimonas</taxon>
    </lineage>
</organism>
<dbReference type="InterPro" id="IPR029787">
    <property type="entry name" value="Nucleotide_cyclase"/>
</dbReference>
<dbReference type="SMART" id="SM00052">
    <property type="entry name" value="EAL"/>
    <property type="match status" value="1"/>
</dbReference>
<dbReference type="Gene3D" id="3.30.70.270">
    <property type="match status" value="1"/>
</dbReference>
<proteinExistence type="predicted"/>